<dbReference type="EMBL" id="CP051167">
    <property type="protein sequence ID" value="QIZ72132.1"/>
    <property type="molecule type" value="Genomic_DNA"/>
</dbReference>
<accession>A0A6H1TZU4</accession>
<gene>
    <name evidence="1" type="ORF">HCG48_17450</name>
</gene>
<organism evidence="1 2">
    <name type="scientific">Oxynema aestuarii AP17</name>
    <dbReference type="NCBI Taxonomy" id="2064643"/>
    <lineage>
        <taxon>Bacteria</taxon>
        <taxon>Bacillati</taxon>
        <taxon>Cyanobacteriota</taxon>
        <taxon>Cyanophyceae</taxon>
        <taxon>Oscillatoriophycideae</taxon>
        <taxon>Oscillatoriales</taxon>
        <taxon>Oscillatoriaceae</taxon>
        <taxon>Oxynema</taxon>
        <taxon>Oxynema aestuarii</taxon>
    </lineage>
</organism>
<dbReference type="InterPro" id="IPR036890">
    <property type="entry name" value="HATPase_C_sf"/>
</dbReference>
<dbReference type="KEGG" id="oxy:HCG48_17450"/>
<reference evidence="1 2" key="1">
    <citation type="submission" date="2020-04" db="EMBL/GenBank/DDBJ databases">
        <authorList>
            <person name="Basu S."/>
            <person name="Maruthanayagam V."/>
            <person name="Chakraborty S."/>
            <person name="Pramanik A."/>
            <person name="Mukherjee J."/>
            <person name="Brink B."/>
        </authorList>
    </citation>
    <scope>NUCLEOTIDE SEQUENCE [LARGE SCALE GENOMIC DNA]</scope>
    <source>
        <strain evidence="1 2">AP17</strain>
    </source>
</reference>
<dbReference type="AlphaFoldDB" id="A0A6H1TZU4"/>
<keyword evidence="1" id="KW-0547">Nucleotide-binding</keyword>
<name>A0A6H1TZU4_9CYAN</name>
<dbReference type="SUPFAM" id="SSF55874">
    <property type="entry name" value="ATPase domain of HSP90 chaperone/DNA topoisomerase II/histidine kinase"/>
    <property type="match status" value="1"/>
</dbReference>
<dbReference type="GO" id="GO:0005524">
    <property type="term" value="F:ATP binding"/>
    <property type="evidence" value="ECO:0007669"/>
    <property type="project" value="UniProtKB-KW"/>
</dbReference>
<dbReference type="Gene3D" id="3.30.565.10">
    <property type="entry name" value="Histidine kinase-like ATPase, C-terminal domain"/>
    <property type="match status" value="1"/>
</dbReference>
<keyword evidence="1" id="KW-0067">ATP-binding</keyword>
<evidence type="ECO:0000313" key="2">
    <source>
        <dbReference type="Proteomes" id="UP000500857"/>
    </source>
</evidence>
<dbReference type="NCBIfam" id="NF047703">
    <property type="entry name" value="slr1658_superfam"/>
    <property type="match status" value="1"/>
</dbReference>
<sequence length="193" mass="22107">MMRIYGEFVEPLPPSGEELSISFFPDPTAIAPQWRSQPLSADVLADYLNRFFTDSSGDLDLRAKRAEIQCAVSYIANELLENAIKFHHRDSVQPISIQVRVRGDRLIFLVSNSIDCFKMERFQEFIEKTLNSDPHELYIHQVEKNAADESNNSSGLGYLTIMVDYMARIGWKFETLPNDAPLIRVTTMVQLFL</sequence>
<proteinExistence type="predicted"/>
<dbReference type="RefSeq" id="WP_168570282.1">
    <property type="nucleotide sequence ID" value="NZ_CP051167.1"/>
</dbReference>
<dbReference type="Proteomes" id="UP000500857">
    <property type="component" value="Chromosome"/>
</dbReference>
<dbReference type="InterPro" id="IPR058084">
    <property type="entry name" value="Slr1658-like"/>
</dbReference>
<protein>
    <submittedName>
        <fullName evidence="1">ATP-binding protein</fullName>
    </submittedName>
</protein>
<evidence type="ECO:0000313" key="1">
    <source>
        <dbReference type="EMBL" id="QIZ72132.1"/>
    </source>
</evidence>
<keyword evidence="2" id="KW-1185">Reference proteome</keyword>